<accession>A0A5J6HSZ5</accession>
<dbReference type="GO" id="GO:0016491">
    <property type="term" value="F:oxidoreductase activity"/>
    <property type="evidence" value="ECO:0007669"/>
    <property type="project" value="UniProtKB-KW"/>
</dbReference>
<evidence type="ECO:0000256" key="3">
    <source>
        <dbReference type="RuleBase" id="RU000363"/>
    </source>
</evidence>
<sequence>MQISVPDVSSRSLAELISLSGRRAVVTGAGRGLGRAIARRLAEAGADVLVADIEPELAATAAEGLNALRPGCAVAAHADVSDAGSVIAAADLAVRELGGLDIWVNNAGIFPSVPALEMSDTAWDEVFAVNTRGVFLGSREAARRMRETGGRGEAGGGGVIVNVVSTAGFRGTAPGLAAYVGSKHAARGITRQLALEFAPFGIRVLGVAPTYVPTEGNMAAATAVAGDPAAAGNIVSVMRPSRLGRLGVPDDIARVVLFCASDLSAFMTGSTLLADAGETI</sequence>
<dbReference type="InterPro" id="IPR036291">
    <property type="entry name" value="NAD(P)-bd_dom_sf"/>
</dbReference>
<evidence type="ECO:0000256" key="1">
    <source>
        <dbReference type="ARBA" id="ARBA00006484"/>
    </source>
</evidence>
<reference evidence="4 5" key="1">
    <citation type="submission" date="2017-09" db="EMBL/GenBank/DDBJ databases">
        <authorList>
            <person name="Lee N."/>
            <person name="Cho B.-K."/>
        </authorList>
    </citation>
    <scope>NUCLEOTIDE SEQUENCE [LARGE SCALE GENOMIC DNA]</scope>
    <source>
        <strain evidence="4 5">ATCC 13740</strain>
    </source>
</reference>
<gene>
    <name evidence="4" type="ORF">CP976_03690</name>
</gene>
<organism evidence="4 5">
    <name type="scientific">Streptomyces coeruleorubidus</name>
    <dbReference type="NCBI Taxonomy" id="116188"/>
    <lineage>
        <taxon>Bacteria</taxon>
        <taxon>Bacillati</taxon>
        <taxon>Actinomycetota</taxon>
        <taxon>Actinomycetes</taxon>
        <taxon>Kitasatosporales</taxon>
        <taxon>Streptomycetaceae</taxon>
        <taxon>Streptomyces</taxon>
    </lineage>
</organism>
<dbReference type="GeneID" id="91415189"/>
<evidence type="ECO:0000256" key="2">
    <source>
        <dbReference type="ARBA" id="ARBA00023002"/>
    </source>
</evidence>
<dbReference type="PRINTS" id="PR00081">
    <property type="entry name" value="GDHRDH"/>
</dbReference>
<dbReference type="PANTHER" id="PTHR43639">
    <property type="entry name" value="OXIDOREDUCTASE, SHORT-CHAIN DEHYDROGENASE/REDUCTASE FAMILY (AFU_ORTHOLOGUE AFUA_5G02870)"/>
    <property type="match status" value="1"/>
</dbReference>
<evidence type="ECO:0000313" key="4">
    <source>
        <dbReference type="EMBL" id="QEV23346.1"/>
    </source>
</evidence>
<protein>
    <submittedName>
        <fullName evidence="4">SDR family oxidoreductase</fullName>
    </submittedName>
</protein>
<evidence type="ECO:0000313" key="5">
    <source>
        <dbReference type="Proteomes" id="UP000326598"/>
    </source>
</evidence>
<dbReference type="AlphaFoldDB" id="A0A5J6HSZ5"/>
<dbReference type="PANTHER" id="PTHR43639:SF1">
    <property type="entry name" value="SHORT-CHAIN DEHYDROGENASE_REDUCTASE FAMILY PROTEIN"/>
    <property type="match status" value="1"/>
</dbReference>
<name>A0A5J6HSZ5_STRC4</name>
<dbReference type="Proteomes" id="UP000326598">
    <property type="component" value="Chromosome"/>
</dbReference>
<dbReference type="FunFam" id="3.40.50.720:FF:000084">
    <property type="entry name" value="Short-chain dehydrogenase reductase"/>
    <property type="match status" value="1"/>
</dbReference>
<dbReference type="EMBL" id="CP023694">
    <property type="protein sequence ID" value="QEV23346.1"/>
    <property type="molecule type" value="Genomic_DNA"/>
</dbReference>
<proteinExistence type="inferred from homology"/>
<comment type="similarity">
    <text evidence="1 3">Belongs to the short-chain dehydrogenases/reductases (SDR) family.</text>
</comment>
<dbReference type="Pfam" id="PF00106">
    <property type="entry name" value="adh_short"/>
    <property type="match status" value="1"/>
</dbReference>
<dbReference type="Gene3D" id="3.40.50.720">
    <property type="entry name" value="NAD(P)-binding Rossmann-like Domain"/>
    <property type="match status" value="1"/>
</dbReference>
<dbReference type="SUPFAM" id="SSF51735">
    <property type="entry name" value="NAD(P)-binding Rossmann-fold domains"/>
    <property type="match status" value="1"/>
</dbReference>
<keyword evidence="2" id="KW-0560">Oxidoreductase</keyword>
<dbReference type="KEGG" id="scoe:CP976_03690"/>
<dbReference type="PRINTS" id="PR00080">
    <property type="entry name" value="SDRFAMILY"/>
</dbReference>
<dbReference type="CDD" id="cd05233">
    <property type="entry name" value="SDR_c"/>
    <property type="match status" value="1"/>
</dbReference>
<dbReference type="InterPro" id="IPR002347">
    <property type="entry name" value="SDR_fam"/>
</dbReference>
<dbReference type="RefSeq" id="WP_150478989.1">
    <property type="nucleotide sequence ID" value="NZ_BMTB01000015.1"/>
</dbReference>